<evidence type="ECO:0000256" key="3">
    <source>
        <dbReference type="ARBA" id="ARBA00022692"/>
    </source>
</evidence>
<name>A0A6B1DXY7_9CHLR</name>
<protein>
    <submittedName>
        <fullName evidence="7">Cytochrome c oxidase assembly protein</fullName>
    </submittedName>
</protein>
<feature type="transmembrane region" description="Helical" evidence="6">
    <location>
        <begin position="165"/>
        <end position="184"/>
    </location>
</feature>
<keyword evidence="5 6" id="KW-0472">Membrane</keyword>
<accession>A0A6B1DXY7</accession>
<comment type="subcellular location">
    <subcellularLocation>
        <location evidence="1">Cell membrane</location>
        <topology evidence="1">Multi-pass membrane protein</topology>
    </subcellularLocation>
</comment>
<evidence type="ECO:0000256" key="5">
    <source>
        <dbReference type="ARBA" id="ARBA00023136"/>
    </source>
</evidence>
<keyword evidence="2" id="KW-1003">Cell membrane</keyword>
<feature type="transmembrane region" description="Helical" evidence="6">
    <location>
        <begin position="80"/>
        <end position="103"/>
    </location>
</feature>
<evidence type="ECO:0000256" key="6">
    <source>
        <dbReference type="SAM" id="Phobius"/>
    </source>
</evidence>
<evidence type="ECO:0000256" key="1">
    <source>
        <dbReference type="ARBA" id="ARBA00004651"/>
    </source>
</evidence>
<comment type="caution">
    <text evidence="7">The sequence shown here is derived from an EMBL/GenBank/DDBJ whole genome shotgun (WGS) entry which is preliminary data.</text>
</comment>
<reference evidence="7" key="1">
    <citation type="submission" date="2019-09" db="EMBL/GenBank/DDBJ databases">
        <title>Characterisation of the sponge microbiome using genome-centric metagenomics.</title>
        <authorList>
            <person name="Engelberts J.P."/>
            <person name="Robbins S.J."/>
            <person name="De Goeij J.M."/>
            <person name="Aranda M."/>
            <person name="Bell S.C."/>
            <person name="Webster N.S."/>
        </authorList>
    </citation>
    <scope>NUCLEOTIDE SEQUENCE</scope>
    <source>
        <strain evidence="7">SB0662_bin_9</strain>
    </source>
</reference>
<proteinExistence type="predicted"/>
<organism evidence="7">
    <name type="scientific">Caldilineaceae bacterium SB0662_bin_9</name>
    <dbReference type="NCBI Taxonomy" id="2605258"/>
    <lineage>
        <taxon>Bacteria</taxon>
        <taxon>Bacillati</taxon>
        <taxon>Chloroflexota</taxon>
        <taxon>Caldilineae</taxon>
        <taxon>Caldilineales</taxon>
        <taxon>Caldilineaceae</taxon>
    </lineage>
</organism>
<dbReference type="InterPro" id="IPR019108">
    <property type="entry name" value="Caa3_assmbl_CtaG-rel"/>
</dbReference>
<feature type="transmembrane region" description="Helical" evidence="6">
    <location>
        <begin position="12"/>
        <end position="30"/>
    </location>
</feature>
<dbReference type="AlphaFoldDB" id="A0A6B1DXY7"/>
<keyword evidence="4 6" id="KW-1133">Transmembrane helix</keyword>
<evidence type="ECO:0000256" key="4">
    <source>
        <dbReference type="ARBA" id="ARBA00022989"/>
    </source>
</evidence>
<dbReference type="GO" id="GO:0005886">
    <property type="term" value="C:plasma membrane"/>
    <property type="evidence" value="ECO:0007669"/>
    <property type="project" value="UniProtKB-SubCell"/>
</dbReference>
<keyword evidence="3 6" id="KW-0812">Transmembrane</keyword>
<evidence type="ECO:0000256" key="2">
    <source>
        <dbReference type="ARBA" id="ARBA00022475"/>
    </source>
</evidence>
<gene>
    <name evidence="7" type="ORF">F4Y08_13005</name>
</gene>
<dbReference type="EMBL" id="VXPY01000093">
    <property type="protein sequence ID" value="MYD91234.1"/>
    <property type="molecule type" value="Genomic_DNA"/>
</dbReference>
<feature type="transmembrane region" description="Helical" evidence="6">
    <location>
        <begin position="42"/>
        <end position="60"/>
    </location>
</feature>
<feature type="transmembrane region" description="Helical" evidence="6">
    <location>
        <begin position="196"/>
        <end position="216"/>
    </location>
</feature>
<feature type="transmembrane region" description="Helical" evidence="6">
    <location>
        <begin position="124"/>
        <end position="145"/>
    </location>
</feature>
<dbReference type="Pfam" id="PF09678">
    <property type="entry name" value="Caa3_CtaG"/>
    <property type="match status" value="1"/>
</dbReference>
<sequence>MDLGLRHVDSWTRHPVAAVLLIILLAAYFAGRSRLATQDRPARYTVAVFGLGFVCLWVAFVSPLAELKFSYLYARTVQQALVGIMAPPLLLHGRMLAMLWNLVPSDRQHNLNLWWQGTSPWSTVLHWVTGAGPVWLLTVSVFALWHDSATVNWLMERPRWANAALMPYWATYMMFWWHAMAAMPHLHRPLPVWLRFLYLIVGGEVANMITGVTLAFRQEATYNYYLTANSLEQLTAVQDQMISGGIIWVTGSFIYIGVAVALLGQVLVQRRFEPQLPPRDWQTATLLTIAPGLEDRVSDQPVPKPAQRTG</sequence>
<feature type="transmembrane region" description="Helical" evidence="6">
    <location>
        <begin position="246"/>
        <end position="268"/>
    </location>
</feature>
<evidence type="ECO:0000313" key="7">
    <source>
        <dbReference type="EMBL" id="MYD91234.1"/>
    </source>
</evidence>